<reference evidence="2 4" key="2">
    <citation type="journal article" date="2018" name="Plant J.">
        <title>The Physcomitrella patens chromosome-scale assembly reveals moss genome structure and evolution.</title>
        <authorList>
            <person name="Lang D."/>
            <person name="Ullrich K.K."/>
            <person name="Murat F."/>
            <person name="Fuchs J."/>
            <person name="Jenkins J."/>
            <person name="Haas F.B."/>
            <person name="Piednoel M."/>
            <person name="Gundlach H."/>
            <person name="Van Bel M."/>
            <person name="Meyberg R."/>
            <person name="Vives C."/>
            <person name="Morata J."/>
            <person name="Symeonidi A."/>
            <person name="Hiss M."/>
            <person name="Muchero W."/>
            <person name="Kamisugi Y."/>
            <person name="Saleh O."/>
            <person name="Blanc G."/>
            <person name="Decker E.L."/>
            <person name="van Gessel N."/>
            <person name="Grimwood J."/>
            <person name="Hayes R.D."/>
            <person name="Graham S.W."/>
            <person name="Gunter L.E."/>
            <person name="McDaniel S.F."/>
            <person name="Hoernstein S.N.W."/>
            <person name="Larsson A."/>
            <person name="Li F.W."/>
            <person name="Perroud P.F."/>
            <person name="Phillips J."/>
            <person name="Ranjan P."/>
            <person name="Rokshar D.S."/>
            <person name="Rothfels C.J."/>
            <person name="Schneider L."/>
            <person name="Shu S."/>
            <person name="Stevenson D.W."/>
            <person name="Thummler F."/>
            <person name="Tillich M."/>
            <person name="Villarreal Aguilar J.C."/>
            <person name="Widiez T."/>
            <person name="Wong G.K."/>
            <person name="Wymore A."/>
            <person name="Zhang Y."/>
            <person name="Zimmer A.D."/>
            <person name="Quatrano R.S."/>
            <person name="Mayer K.F.X."/>
            <person name="Goodstein D."/>
            <person name="Casacuberta J.M."/>
            <person name="Vandepoele K."/>
            <person name="Reski R."/>
            <person name="Cuming A.C."/>
            <person name="Tuskan G.A."/>
            <person name="Maumus F."/>
            <person name="Salse J."/>
            <person name="Schmutz J."/>
            <person name="Rensing S.A."/>
        </authorList>
    </citation>
    <scope>NUCLEOTIDE SEQUENCE [LARGE SCALE GENOMIC DNA]</scope>
    <source>
        <strain evidence="3 4">cv. Gransden 2004</strain>
    </source>
</reference>
<name>A0A2K1IEF9_PHYPA</name>
<dbReference type="AlphaFoldDB" id="A0A2K1IEF9"/>
<evidence type="ECO:0000313" key="3">
    <source>
        <dbReference type="EnsemblPlants" id="Pp3c25_10391V3.1"/>
    </source>
</evidence>
<dbReference type="Gramene" id="Pp3c25_10391V3.1">
    <property type="protein sequence ID" value="Pp3c25_10391V3.1"/>
    <property type="gene ID" value="Pp3c25_10391"/>
</dbReference>
<evidence type="ECO:0000256" key="1">
    <source>
        <dbReference type="SAM" id="MobiDB-lite"/>
    </source>
</evidence>
<evidence type="ECO:0000313" key="4">
    <source>
        <dbReference type="Proteomes" id="UP000006727"/>
    </source>
</evidence>
<dbReference type="InParanoid" id="A0A2K1IEF9"/>
<protein>
    <submittedName>
        <fullName evidence="2 3">Uncharacterized protein</fullName>
    </submittedName>
</protein>
<evidence type="ECO:0000313" key="2">
    <source>
        <dbReference type="EMBL" id="PNR27662.1"/>
    </source>
</evidence>
<gene>
    <name evidence="2" type="ORF">PHYPA_029814</name>
</gene>
<dbReference type="Proteomes" id="UP000006727">
    <property type="component" value="Chromosome 25"/>
</dbReference>
<dbReference type="EMBL" id="ABEU02000025">
    <property type="protein sequence ID" value="PNR27662.1"/>
    <property type="molecule type" value="Genomic_DNA"/>
</dbReference>
<feature type="region of interest" description="Disordered" evidence="1">
    <location>
        <begin position="28"/>
        <end position="54"/>
    </location>
</feature>
<accession>A0A2K1IEF9</accession>
<organism evidence="2">
    <name type="scientific">Physcomitrium patens</name>
    <name type="common">Spreading-leaved earth moss</name>
    <name type="synonym">Physcomitrella patens</name>
    <dbReference type="NCBI Taxonomy" id="3218"/>
    <lineage>
        <taxon>Eukaryota</taxon>
        <taxon>Viridiplantae</taxon>
        <taxon>Streptophyta</taxon>
        <taxon>Embryophyta</taxon>
        <taxon>Bryophyta</taxon>
        <taxon>Bryophytina</taxon>
        <taxon>Bryopsida</taxon>
        <taxon>Funariidae</taxon>
        <taxon>Funariales</taxon>
        <taxon>Funariaceae</taxon>
        <taxon>Physcomitrium</taxon>
    </lineage>
</organism>
<keyword evidence="4" id="KW-1185">Reference proteome</keyword>
<sequence>MVEEEEVAEEKVDHSFIHSVNDHASGCTLPVGEKSGRTKGRTPTPACSRLESMLSRPSPSLSSLSSPQCAHTHILCRIPCLVVGFFHIHHRTPLLTAALLCDRASPRLCWDRKCLPPIDRRQWFVGSFTPPCMRNAARQPNASRVDELAEVAVTFALNLGPRGQLSIKLCCGRVVDSPVAHFGLKRGWGCSNGNLLRSCPNSLSTGFGFQILGPALTRTGKDNAFYGMFGN</sequence>
<reference evidence="2 4" key="1">
    <citation type="journal article" date="2008" name="Science">
        <title>The Physcomitrella genome reveals evolutionary insights into the conquest of land by plants.</title>
        <authorList>
            <person name="Rensing S."/>
            <person name="Lang D."/>
            <person name="Zimmer A."/>
            <person name="Terry A."/>
            <person name="Salamov A."/>
            <person name="Shapiro H."/>
            <person name="Nishiyama T."/>
            <person name="Perroud P.-F."/>
            <person name="Lindquist E."/>
            <person name="Kamisugi Y."/>
            <person name="Tanahashi T."/>
            <person name="Sakakibara K."/>
            <person name="Fujita T."/>
            <person name="Oishi K."/>
            <person name="Shin-I T."/>
            <person name="Kuroki Y."/>
            <person name="Toyoda A."/>
            <person name="Suzuki Y."/>
            <person name="Hashimoto A."/>
            <person name="Yamaguchi K."/>
            <person name="Sugano A."/>
            <person name="Kohara Y."/>
            <person name="Fujiyama A."/>
            <person name="Anterola A."/>
            <person name="Aoki S."/>
            <person name="Ashton N."/>
            <person name="Barbazuk W.B."/>
            <person name="Barker E."/>
            <person name="Bennetzen J."/>
            <person name="Bezanilla M."/>
            <person name="Blankenship R."/>
            <person name="Cho S.H."/>
            <person name="Dutcher S."/>
            <person name="Estelle M."/>
            <person name="Fawcett J.A."/>
            <person name="Gundlach H."/>
            <person name="Hanada K."/>
            <person name="Heyl A."/>
            <person name="Hicks K.A."/>
            <person name="Hugh J."/>
            <person name="Lohr M."/>
            <person name="Mayer K."/>
            <person name="Melkozernov A."/>
            <person name="Murata T."/>
            <person name="Nelson D."/>
            <person name="Pils B."/>
            <person name="Prigge M."/>
            <person name="Reiss B."/>
            <person name="Renner T."/>
            <person name="Rombauts S."/>
            <person name="Rushton P."/>
            <person name="Sanderfoot A."/>
            <person name="Schween G."/>
            <person name="Shiu S.-H."/>
            <person name="Stueber K."/>
            <person name="Theodoulou F.L."/>
            <person name="Tu H."/>
            <person name="Van de Peer Y."/>
            <person name="Verrier P.J."/>
            <person name="Waters E."/>
            <person name="Wood A."/>
            <person name="Yang L."/>
            <person name="Cove D."/>
            <person name="Cuming A."/>
            <person name="Hasebe M."/>
            <person name="Lucas S."/>
            <person name="Mishler D.B."/>
            <person name="Reski R."/>
            <person name="Grigoriev I."/>
            <person name="Quatrano R.S."/>
            <person name="Boore J.L."/>
        </authorList>
    </citation>
    <scope>NUCLEOTIDE SEQUENCE [LARGE SCALE GENOMIC DNA]</scope>
    <source>
        <strain evidence="3 4">cv. Gransden 2004</strain>
    </source>
</reference>
<reference evidence="3" key="3">
    <citation type="submission" date="2020-12" db="UniProtKB">
        <authorList>
            <consortium name="EnsemblPlants"/>
        </authorList>
    </citation>
    <scope>IDENTIFICATION</scope>
</reference>
<dbReference type="EnsemblPlants" id="Pp3c25_10391V3.1">
    <property type="protein sequence ID" value="Pp3c25_10391V3.1"/>
    <property type="gene ID" value="Pp3c25_10391"/>
</dbReference>
<proteinExistence type="predicted"/>